<keyword evidence="4" id="KW-1134">Transmembrane beta strand</keyword>
<name>A0ABD1NJJ6_9FABA</name>
<evidence type="ECO:0000256" key="8">
    <source>
        <dbReference type="ARBA" id="ARBA00023136"/>
    </source>
</evidence>
<accession>A0ABD1NJJ6</accession>
<dbReference type="EMBL" id="JBGMDY010000001">
    <property type="protein sequence ID" value="KAL2348313.1"/>
    <property type="molecule type" value="Genomic_DNA"/>
</dbReference>
<dbReference type="Pfam" id="PF01459">
    <property type="entry name" value="Porin_3"/>
    <property type="match status" value="1"/>
</dbReference>
<comment type="subcellular location">
    <subcellularLocation>
        <location evidence="1">Membrane</location>
    </subcellularLocation>
</comment>
<evidence type="ECO:0000256" key="6">
    <source>
        <dbReference type="ARBA" id="ARBA00023065"/>
    </source>
</evidence>
<dbReference type="CDD" id="cd07306">
    <property type="entry name" value="Porin3_VDAC"/>
    <property type="match status" value="1"/>
</dbReference>
<dbReference type="PANTHER" id="PTHR11743:SF23">
    <property type="entry name" value="MITOCHONDRIAL OUTER MEMBRANE PROTEIN PORIN 5-RELATED"/>
    <property type="match status" value="1"/>
</dbReference>
<evidence type="ECO:0000256" key="7">
    <source>
        <dbReference type="ARBA" id="ARBA00023114"/>
    </source>
</evidence>
<keyword evidence="7" id="KW-0626">Porin</keyword>
<dbReference type="InterPro" id="IPR001925">
    <property type="entry name" value="Porin_Euk"/>
</dbReference>
<dbReference type="Proteomes" id="UP001603857">
    <property type="component" value="Unassembled WGS sequence"/>
</dbReference>
<keyword evidence="6" id="KW-0406">Ion transport</keyword>
<evidence type="ECO:0000313" key="10">
    <source>
        <dbReference type="Proteomes" id="UP001603857"/>
    </source>
</evidence>
<comment type="caution">
    <text evidence="9">The sequence shown here is derived from an EMBL/GenBank/DDBJ whole genome shotgun (WGS) entry which is preliminary data.</text>
</comment>
<dbReference type="GO" id="GO:0006811">
    <property type="term" value="P:monoatomic ion transport"/>
    <property type="evidence" value="ECO:0007669"/>
    <property type="project" value="UniProtKB-KW"/>
</dbReference>
<organism evidence="9 10">
    <name type="scientific">Flemingia macrophylla</name>
    <dbReference type="NCBI Taxonomy" id="520843"/>
    <lineage>
        <taxon>Eukaryota</taxon>
        <taxon>Viridiplantae</taxon>
        <taxon>Streptophyta</taxon>
        <taxon>Embryophyta</taxon>
        <taxon>Tracheophyta</taxon>
        <taxon>Spermatophyta</taxon>
        <taxon>Magnoliopsida</taxon>
        <taxon>eudicotyledons</taxon>
        <taxon>Gunneridae</taxon>
        <taxon>Pentapetalae</taxon>
        <taxon>rosids</taxon>
        <taxon>fabids</taxon>
        <taxon>Fabales</taxon>
        <taxon>Fabaceae</taxon>
        <taxon>Papilionoideae</taxon>
        <taxon>50 kb inversion clade</taxon>
        <taxon>NPAAA clade</taxon>
        <taxon>indigoferoid/millettioid clade</taxon>
        <taxon>Phaseoleae</taxon>
        <taxon>Flemingia</taxon>
    </lineage>
</organism>
<dbReference type="PANTHER" id="PTHR11743">
    <property type="entry name" value="VOLTAGE-DEPENDENT ANION-SELECTIVE CHANNEL"/>
    <property type="match status" value="1"/>
</dbReference>
<dbReference type="GO" id="GO:0005739">
    <property type="term" value="C:mitochondrion"/>
    <property type="evidence" value="ECO:0007669"/>
    <property type="project" value="UniProtKB-ARBA"/>
</dbReference>
<evidence type="ECO:0000256" key="3">
    <source>
        <dbReference type="ARBA" id="ARBA00022448"/>
    </source>
</evidence>
<dbReference type="AlphaFoldDB" id="A0ABD1NJJ6"/>
<dbReference type="FunFam" id="2.40.160.10:FF:000003">
    <property type="entry name" value="Outer mitochondrial membrane protein porin"/>
    <property type="match status" value="1"/>
</dbReference>
<gene>
    <name evidence="9" type="ORF">Fmac_002313</name>
</gene>
<keyword evidence="8" id="KW-0472">Membrane</keyword>
<dbReference type="Gene3D" id="2.40.160.10">
    <property type="entry name" value="Porin"/>
    <property type="match status" value="1"/>
</dbReference>
<evidence type="ECO:0000256" key="5">
    <source>
        <dbReference type="ARBA" id="ARBA00022692"/>
    </source>
</evidence>
<dbReference type="InterPro" id="IPR023614">
    <property type="entry name" value="Porin_dom_sf"/>
</dbReference>
<evidence type="ECO:0008006" key="11">
    <source>
        <dbReference type="Google" id="ProtNLM"/>
    </source>
</evidence>
<sequence length="324" mass="34454">MKSSTPSSLKRIKNVKKKSASFPRHTLVREAQSINISLSFSLSPISKMSKGPGLFTDIGKKAKDLLTKDYSSDRKLTVSSYSSSGVALTSTAVKKGGLSTGDVAALYKYKNTIIDVKLDTASIISTTLTFTDILPSTKTIASFKLPDYNSGKLEVQYFHDHATLATAVALNQSSPVIDVSATVGTPSIAFGAEAGYDTTSGGFTKYNAGISVTRPDSSASIILGDKGDSIKASYIHHMDLLKKSAAVAEVTRKFSTNENIFTVGGSFAVDPLTQVKARLNNHGKLGALLQHEIIPKSVLTISGEIDTRSLDKKARFGLAIALKP</sequence>
<keyword evidence="5" id="KW-0812">Transmembrane</keyword>
<dbReference type="GO" id="GO:0015288">
    <property type="term" value="F:porin activity"/>
    <property type="evidence" value="ECO:0007669"/>
    <property type="project" value="UniProtKB-KW"/>
</dbReference>
<comment type="similarity">
    <text evidence="2">Belongs to the eukaryotic mitochondrial porin (TC 1.B.8.1) family.</text>
</comment>
<dbReference type="InterPro" id="IPR027246">
    <property type="entry name" value="Porin_Euk/Tom40"/>
</dbReference>
<evidence type="ECO:0000256" key="1">
    <source>
        <dbReference type="ARBA" id="ARBA00004370"/>
    </source>
</evidence>
<proteinExistence type="inferred from homology"/>
<evidence type="ECO:0000256" key="2">
    <source>
        <dbReference type="ARBA" id="ARBA00009624"/>
    </source>
</evidence>
<evidence type="ECO:0000313" key="9">
    <source>
        <dbReference type="EMBL" id="KAL2348313.1"/>
    </source>
</evidence>
<protein>
    <recommendedName>
        <fullName evidence="11">Mitochondrial outer membrane protein porin 2</fullName>
    </recommendedName>
</protein>
<keyword evidence="3" id="KW-0813">Transport</keyword>
<reference evidence="9 10" key="1">
    <citation type="submission" date="2024-08" db="EMBL/GenBank/DDBJ databases">
        <title>Insights into the chromosomal genome structure of Flemingia macrophylla.</title>
        <authorList>
            <person name="Ding Y."/>
            <person name="Zhao Y."/>
            <person name="Bi W."/>
            <person name="Wu M."/>
            <person name="Zhao G."/>
            <person name="Gong Y."/>
            <person name="Li W."/>
            <person name="Zhang P."/>
        </authorList>
    </citation>
    <scope>NUCLEOTIDE SEQUENCE [LARGE SCALE GENOMIC DNA]</scope>
    <source>
        <strain evidence="9">DYQJB</strain>
        <tissue evidence="9">Leaf</tissue>
    </source>
</reference>
<evidence type="ECO:0000256" key="4">
    <source>
        <dbReference type="ARBA" id="ARBA00022452"/>
    </source>
</evidence>
<keyword evidence="10" id="KW-1185">Reference proteome</keyword>
<dbReference type="GO" id="GO:0046930">
    <property type="term" value="C:pore complex"/>
    <property type="evidence" value="ECO:0007669"/>
    <property type="project" value="UniProtKB-KW"/>
</dbReference>